<dbReference type="InterPro" id="IPR052514">
    <property type="entry name" value="SAM-dependent_MTase"/>
</dbReference>
<dbReference type="PANTHER" id="PTHR34203">
    <property type="entry name" value="METHYLTRANSFERASE, FKBM FAMILY PROTEIN"/>
    <property type="match status" value="1"/>
</dbReference>
<name>A0ABV1PQN9_9ENTR</name>
<dbReference type="RefSeq" id="WP_349951470.1">
    <property type="nucleotide sequence ID" value="NZ_JBEHGX010000008.1"/>
</dbReference>
<evidence type="ECO:0000259" key="1">
    <source>
        <dbReference type="Pfam" id="PF05050"/>
    </source>
</evidence>
<dbReference type="PANTHER" id="PTHR34203:SF15">
    <property type="entry name" value="SLL1173 PROTEIN"/>
    <property type="match status" value="1"/>
</dbReference>
<keyword evidence="2" id="KW-0808">Transferase</keyword>
<keyword evidence="3" id="KW-1185">Reference proteome</keyword>
<protein>
    <submittedName>
        <fullName evidence="2">FkbM family methyltransferase</fullName>
    </submittedName>
</protein>
<dbReference type="InterPro" id="IPR029063">
    <property type="entry name" value="SAM-dependent_MTases_sf"/>
</dbReference>
<dbReference type="SUPFAM" id="SSF53335">
    <property type="entry name" value="S-adenosyl-L-methionine-dependent methyltransferases"/>
    <property type="match status" value="1"/>
</dbReference>
<dbReference type="Proteomes" id="UP001447374">
    <property type="component" value="Unassembled WGS sequence"/>
</dbReference>
<gene>
    <name evidence="2" type="ORF">ABQG75_15485</name>
</gene>
<reference evidence="2 3" key="1">
    <citation type="submission" date="2024-06" db="EMBL/GenBank/DDBJ databases">
        <title>Fanconibacter daqui strain Q02 whole shotgun sequencing project.</title>
        <authorList>
            <person name="Rodrigues J.W.A."/>
            <person name="Viana L.C."/>
            <person name="Vieira E.C."/>
            <person name="Souza F.O.L."/>
            <person name="Alegria O.C."/>
            <person name="Patroca S."/>
            <person name="Cruz A.C.R."/>
            <person name="Nunes A.R.C."/>
        </authorList>
    </citation>
    <scope>NUCLEOTIDE SEQUENCE [LARGE SCALE GENOMIC DNA]</scope>
    <source>
        <strain evidence="2 3">Q02</strain>
    </source>
</reference>
<feature type="domain" description="Methyltransferase FkbM" evidence="1">
    <location>
        <begin position="185"/>
        <end position="318"/>
    </location>
</feature>
<dbReference type="InterPro" id="IPR006342">
    <property type="entry name" value="FkbM_mtfrase"/>
</dbReference>
<sequence length="355" mass="41047">MYNEKKEQLCKKVINGDASCYVFGTTAYAADIARFIKVDGFIDDFTSRTTFHDLPVVKHAEVPANAVVISGIVEGRPVTVNKALQNSGLEYIDYFTFKNVSGFPLKRPAHGLPVDFKENYISNKSKYDHVYSLLGDNISKETFSRLVNFRLHEDLSVMDYFTFRPHDIYFEDFLDLPDVEAVFVDVGCFDGETTLEFIRRYPSYRSVHLFEPEPRQMATIKAKLSREKNIHYHQYGASNKQESLRFTSSGLWSHLDENGEIVVEVDKIDTLVTEKTTFIKMDVEGHEYAALEGARQRIINDHPALAICAYHLVNDFWKLPELVFSIRSDYKLYMRHYTEGVLETVYYFIPEKEAR</sequence>
<proteinExistence type="predicted"/>
<keyword evidence="2" id="KW-0489">Methyltransferase</keyword>
<evidence type="ECO:0000313" key="3">
    <source>
        <dbReference type="Proteomes" id="UP001447374"/>
    </source>
</evidence>
<organism evidence="2 3">
    <name type="scientific">Franconibacter daqui</name>
    <dbReference type="NCBI Taxonomy" id="2047724"/>
    <lineage>
        <taxon>Bacteria</taxon>
        <taxon>Pseudomonadati</taxon>
        <taxon>Pseudomonadota</taxon>
        <taxon>Gammaproteobacteria</taxon>
        <taxon>Enterobacterales</taxon>
        <taxon>Enterobacteriaceae</taxon>
        <taxon>Franconibacter</taxon>
    </lineage>
</organism>
<comment type="caution">
    <text evidence="2">The sequence shown here is derived from an EMBL/GenBank/DDBJ whole genome shotgun (WGS) entry which is preliminary data.</text>
</comment>
<dbReference type="NCBIfam" id="TIGR01444">
    <property type="entry name" value="fkbM_fam"/>
    <property type="match status" value="1"/>
</dbReference>
<dbReference type="Gene3D" id="3.40.50.150">
    <property type="entry name" value="Vaccinia Virus protein VP39"/>
    <property type="match status" value="1"/>
</dbReference>
<evidence type="ECO:0000313" key="2">
    <source>
        <dbReference type="EMBL" id="MER0127136.1"/>
    </source>
</evidence>
<dbReference type="EMBL" id="JBEHGX010000008">
    <property type="protein sequence ID" value="MER0127136.1"/>
    <property type="molecule type" value="Genomic_DNA"/>
</dbReference>
<dbReference type="GO" id="GO:0032259">
    <property type="term" value="P:methylation"/>
    <property type="evidence" value="ECO:0007669"/>
    <property type="project" value="UniProtKB-KW"/>
</dbReference>
<dbReference type="Pfam" id="PF05050">
    <property type="entry name" value="Methyltransf_21"/>
    <property type="match status" value="1"/>
</dbReference>
<dbReference type="GO" id="GO:0008168">
    <property type="term" value="F:methyltransferase activity"/>
    <property type="evidence" value="ECO:0007669"/>
    <property type="project" value="UniProtKB-KW"/>
</dbReference>
<accession>A0ABV1PQN9</accession>